<keyword evidence="5" id="KW-1185">Reference proteome</keyword>
<protein>
    <submittedName>
        <fullName evidence="4">T9SS type A sorting domain-containing protein</fullName>
    </submittedName>
</protein>
<dbReference type="SUPFAM" id="SSF101898">
    <property type="entry name" value="NHL repeat"/>
    <property type="match status" value="1"/>
</dbReference>
<dbReference type="InterPro" id="IPR015943">
    <property type="entry name" value="WD40/YVTN_repeat-like_dom_sf"/>
</dbReference>
<dbReference type="Proteomes" id="UP000287527">
    <property type="component" value="Unassembled WGS sequence"/>
</dbReference>
<dbReference type="Gene3D" id="2.130.10.10">
    <property type="entry name" value="YVTN repeat-like/Quinoprotein amine dehydrogenase"/>
    <property type="match status" value="2"/>
</dbReference>
<feature type="signal peptide" evidence="2">
    <location>
        <begin position="1"/>
        <end position="18"/>
    </location>
</feature>
<evidence type="ECO:0000256" key="2">
    <source>
        <dbReference type="SAM" id="SignalP"/>
    </source>
</evidence>
<dbReference type="AlphaFoldDB" id="A0A444H908"/>
<gene>
    <name evidence="4" type="ORF">EPI11_12275</name>
</gene>
<evidence type="ECO:0000256" key="1">
    <source>
        <dbReference type="ARBA" id="ARBA00022729"/>
    </source>
</evidence>
<dbReference type="InterPro" id="IPR011110">
    <property type="entry name" value="Reg_prop"/>
</dbReference>
<accession>A0A444H908</accession>
<dbReference type="Pfam" id="PF07494">
    <property type="entry name" value="Reg_prop"/>
    <property type="match status" value="1"/>
</dbReference>
<comment type="caution">
    <text evidence="4">The sequence shown here is derived from an EMBL/GenBank/DDBJ whole genome shotgun (WGS) entry which is preliminary data.</text>
</comment>
<organism evidence="4 5">
    <name type="scientific">Flavobacterium cerinum</name>
    <dbReference type="NCBI Taxonomy" id="2502784"/>
    <lineage>
        <taxon>Bacteria</taxon>
        <taxon>Pseudomonadati</taxon>
        <taxon>Bacteroidota</taxon>
        <taxon>Flavobacteriia</taxon>
        <taxon>Flavobacteriales</taxon>
        <taxon>Flavobacteriaceae</taxon>
        <taxon>Flavobacterium</taxon>
    </lineage>
</organism>
<proteinExistence type="predicted"/>
<evidence type="ECO:0000313" key="5">
    <source>
        <dbReference type="Proteomes" id="UP000287527"/>
    </source>
</evidence>
<sequence length="759" mass="82946">MKKVLSLYFLLLSFTILGQENQPWRSFFSYNDIVDVTESPSKVFGAAGSAIFEKNLGNNNLKTITSVDGLKVETITAIHHSSAFNRTLVGNSNGLLLVIKGDNTIVNKIGIVQETTVAAAKKKINSIYEYEGKAYIACDFGIAVFNLETLEFGDTYYLGPNGSEAAVSQCTIANGIIYAACTNDGIRSASIANPNLNDYNQWQQLSAGQWTGAVTYAGGACFSDTNGTLFRLINGNLVSFVLMPSQIVDLRVANGYMIVTSSNVVHVYNPQLTLAAKLDYWSLPENMASIFTCATVTSETLFIGTQSKGMIAVGFNGFNPENITPNGPERSNIFSLEKTPNALWAVFGGYSYTYEPDYSEYGVSKFNTKGWTTIPYSKLNGTKSISDITVSPANENLVYLNSFHSGLLKVENDEAVLLYNQSNSTLESQMFVPGFTNVRVNAGVFDKAGNLWVTNSMTEKVLKVLKPNSQWGTSYSFKNLTQKTITDNYRQMVIDKNGTKWIASLLNGVIGFNETLNNKLIVITEGQNGNLPSYTATCVAIDNNNRLWIGTNKGLRVLPGIDRFTTENELTTNPIIIMEDGLAQELMYEQGIIDIVVDGANNKWIGTANAGAFLVSPDGQQTLFHFTKENSPLPSNSINDIEIDHASGEVFFATDKGMVSYKGTSTEAATDLSKVYVFPNPVRPGFEGDVNISALIDKANIKITDIEGNLVFETTSEGGTVLWDTRAFGKYKVASGVYMIFISSEDGTQTKVKKVMIIR</sequence>
<dbReference type="EMBL" id="SBII01000008">
    <property type="protein sequence ID" value="RWW99722.1"/>
    <property type="molecule type" value="Genomic_DNA"/>
</dbReference>
<evidence type="ECO:0000313" key="4">
    <source>
        <dbReference type="EMBL" id="RWW99722.1"/>
    </source>
</evidence>
<dbReference type="RefSeq" id="WP_128390271.1">
    <property type="nucleotide sequence ID" value="NZ_SBII01000008.1"/>
</dbReference>
<name>A0A444H908_9FLAO</name>
<evidence type="ECO:0000259" key="3">
    <source>
        <dbReference type="Pfam" id="PF21544"/>
    </source>
</evidence>
<dbReference type="InterPro" id="IPR048954">
    <property type="entry name" value="PorZ_N"/>
</dbReference>
<dbReference type="SUPFAM" id="SSF50998">
    <property type="entry name" value="Quinoprotein alcohol dehydrogenase-like"/>
    <property type="match status" value="1"/>
</dbReference>
<dbReference type="InterPro" id="IPR026444">
    <property type="entry name" value="Secre_tail"/>
</dbReference>
<dbReference type="SUPFAM" id="SSF63829">
    <property type="entry name" value="Calcium-dependent phosphotriesterase"/>
    <property type="match status" value="1"/>
</dbReference>
<dbReference type="InterPro" id="IPR011047">
    <property type="entry name" value="Quinoprotein_ADH-like_sf"/>
</dbReference>
<dbReference type="OrthoDB" id="9807410at2"/>
<feature type="chain" id="PRO_5019207760" evidence="2">
    <location>
        <begin position="19"/>
        <end position="759"/>
    </location>
</feature>
<dbReference type="Pfam" id="PF21544">
    <property type="entry name" value="PorZ_N_b_propeller"/>
    <property type="match status" value="1"/>
</dbReference>
<keyword evidence="1 2" id="KW-0732">Signal</keyword>
<reference evidence="4 5" key="1">
    <citation type="submission" date="2019-01" db="EMBL/GenBank/DDBJ databases">
        <title>Flavobacterium sp. nov.,isolated from freshwater.</title>
        <authorList>
            <person name="Zhang R."/>
            <person name="Du Z.-J."/>
        </authorList>
    </citation>
    <scope>NUCLEOTIDE SEQUENCE [LARGE SCALE GENOMIC DNA]</scope>
    <source>
        <strain evidence="4 5">1E403</strain>
    </source>
</reference>
<feature type="domain" description="PorZ N-terminal beta-propeller" evidence="3">
    <location>
        <begin position="43"/>
        <end position="203"/>
    </location>
</feature>
<dbReference type="NCBIfam" id="TIGR04183">
    <property type="entry name" value="Por_Secre_tail"/>
    <property type="match status" value="1"/>
</dbReference>